<proteinExistence type="predicted"/>
<accession>A0A8J3V409</accession>
<name>A0A8J3V409_9ACTN</name>
<dbReference type="AlphaFoldDB" id="A0A8J3V409"/>
<dbReference type="RefSeq" id="WP_203944808.1">
    <property type="nucleotide sequence ID" value="NZ_BOOR01000018.1"/>
</dbReference>
<evidence type="ECO:0000313" key="1">
    <source>
        <dbReference type="EMBL" id="GII54601.1"/>
    </source>
</evidence>
<protein>
    <submittedName>
        <fullName evidence="1">Uncharacterized protein</fullName>
    </submittedName>
</protein>
<evidence type="ECO:0000313" key="2">
    <source>
        <dbReference type="Proteomes" id="UP000605992"/>
    </source>
</evidence>
<organism evidence="1 2">
    <name type="scientific">Planotetraspora thailandica</name>
    <dbReference type="NCBI Taxonomy" id="487172"/>
    <lineage>
        <taxon>Bacteria</taxon>
        <taxon>Bacillati</taxon>
        <taxon>Actinomycetota</taxon>
        <taxon>Actinomycetes</taxon>
        <taxon>Streptosporangiales</taxon>
        <taxon>Streptosporangiaceae</taxon>
        <taxon>Planotetraspora</taxon>
    </lineage>
</organism>
<gene>
    <name evidence="1" type="ORF">Pth03_29900</name>
</gene>
<reference evidence="1" key="1">
    <citation type="submission" date="2021-01" db="EMBL/GenBank/DDBJ databases">
        <title>Whole genome shotgun sequence of Planotetraspora thailandica NBRC 104271.</title>
        <authorList>
            <person name="Komaki H."/>
            <person name="Tamura T."/>
        </authorList>
    </citation>
    <scope>NUCLEOTIDE SEQUENCE</scope>
    <source>
        <strain evidence="1">NBRC 104271</strain>
    </source>
</reference>
<dbReference type="EMBL" id="BOOR01000018">
    <property type="protein sequence ID" value="GII54601.1"/>
    <property type="molecule type" value="Genomic_DNA"/>
</dbReference>
<keyword evidence="2" id="KW-1185">Reference proteome</keyword>
<sequence>MGGEPSGTGPLSPDFVGIDPTLMSRFITEMEHARGVVGERTEAVRRVFAANGVSAASLDPIGEAERWIDDKLPELRTRHRLTTSISSLPAWDPTAPGRLVPYEEKSILPVAEARRLGAELALKYSNASRIVPAGDKSYQEIVDALTAHVHDSEFAAAFFAGLGLRQTLELPQVLLRALVERHKAAIDVISQAFGTAVSAGDTTGDFAAIRNAMRHRLATSERQGLGDLLSAGSFPTEWLADVVAAQVLGSEDLAVGTSPRRFETADATMGLSLAPYLNALARDPSAARLAISAVTHGSPRARNRLSEMLLPNPALADGRPDLVTILGNLDGRAALDPTASDAFGRLLASASGAYDESDGRHSDAAARFTFNLIIAAGAIEFAPPARVHLAEIAGSYATEMTEGANLGDDNQFLPSAFEPVASRLPGLRPMFRLSPEHTYKFIRTFADTSDHRLPFDTGMGNLTRRVLDVGVPTMLESEDPKRLDATFSALGNIRGMELGAAAEHAEAMDEIAEREKDGQDWALGVAFGLAGFVIPGGMTGAALWTALTTGYDTYDTFKPNPETNTDKLSKITLQEDFGRRRVIAQLLMDAGATPKVSPRDYQALNPSATAIADADGRLIPFPEISKSTAGNLFTVDEWLIANGMGKDQFSLGESVRMLSDTFGGSRIAGGNWRALSQ</sequence>
<dbReference type="Proteomes" id="UP000605992">
    <property type="component" value="Unassembled WGS sequence"/>
</dbReference>
<comment type="caution">
    <text evidence="1">The sequence shown here is derived from an EMBL/GenBank/DDBJ whole genome shotgun (WGS) entry which is preliminary data.</text>
</comment>